<feature type="domain" description="Response regulatory" evidence="8">
    <location>
        <begin position="8"/>
        <end position="121"/>
    </location>
</feature>
<dbReference type="GO" id="GO:0000156">
    <property type="term" value="F:phosphorelay response regulator activity"/>
    <property type="evidence" value="ECO:0007669"/>
    <property type="project" value="TreeGrafter"/>
</dbReference>
<protein>
    <submittedName>
        <fullName evidence="10">DNA-binding response regulator, OmpR family, contains REC and winged-helix (WHTH) domain</fullName>
    </submittedName>
</protein>
<keyword evidence="1 6" id="KW-0597">Phosphoprotein</keyword>
<dbReference type="AlphaFoldDB" id="A0A1M5YVB5"/>
<dbReference type="Pfam" id="PF00486">
    <property type="entry name" value="Trans_reg_C"/>
    <property type="match status" value="1"/>
</dbReference>
<keyword evidence="2" id="KW-0902">Two-component regulatory system</keyword>
<dbReference type="InterPro" id="IPR001789">
    <property type="entry name" value="Sig_transdc_resp-reg_receiver"/>
</dbReference>
<evidence type="ECO:0000256" key="2">
    <source>
        <dbReference type="ARBA" id="ARBA00023012"/>
    </source>
</evidence>
<evidence type="ECO:0000256" key="6">
    <source>
        <dbReference type="PROSITE-ProRule" id="PRU00169"/>
    </source>
</evidence>
<dbReference type="Proteomes" id="UP000184389">
    <property type="component" value="Unassembled WGS sequence"/>
</dbReference>
<proteinExistence type="predicted"/>
<evidence type="ECO:0000259" key="9">
    <source>
        <dbReference type="PROSITE" id="PS51755"/>
    </source>
</evidence>
<dbReference type="InterPro" id="IPR011006">
    <property type="entry name" value="CheY-like_superfamily"/>
</dbReference>
<dbReference type="STRING" id="1123281.SAMN02745180_02476"/>
<dbReference type="SUPFAM" id="SSF52172">
    <property type="entry name" value="CheY-like"/>
    <property type="match status" value="1"/>
</dbReference>
<dbReference type="FunFam" id="1.10.10.10:FF:000018">
    <property type="entry name" value="DNA-binding response regulator ResD"/>
    <property type="match status" value="1"/>
</dbReference>
<dbReference type="SUPFAM" id="SSF46894">
    <property type="entry name" value="C-terminal effector domain of the bipartite response regulators"/>
    <property type="match status" value="1"/>
</dbReference>
<evidence type="ECO:0000313" key="11">
    <source>
        <dbReference type="Proteomes" id="UP000184389"/>
    </source>
</evidence>
<dbReference type="EMBL" id="FQXR01000016">
    <property type="protein sequence ID" value="SHI15935.1"/>
    <property type="molecule type" value="Genomic_DNA"/>
</dbReference>
<dbReference type="InterPro" id="IPR016032">
    <property type="entry name" value="Sig_transdc_resp-reg_C-effctor"/>
</dbReference>
<keyword evidence="4 7" id="KW-0238">DNA-binding</keyword>
<dbReference type="InterPro" id="IPR001867">
    <property type="entry name" value="OmpR/PhoB-type_DNA-bd"/>
</dbReference>
<dbReference type="PANTHER" id="PTHR48111:SF2">
    <property type="entry name" value="RESPONSE REGULATOR SAER"/>
    <property type="match status" value="1"/>
</dbReference>
<dbReference type="SMART" id="SM00448">
    <property type="entry name" value="REC"/>
    <property type="match status" value="1"/>
</dbReference>
<dbReference type="CDD" id="cd17574">
    <property type="entry name" value="REC_OmpR"/>
    <property type="match status" value="1"/>
</dbReference>
<evidence type="ECO:0000256" key="4">
    <source>
        <dbReference type="ARBA" id="ARBA00023125"/>
    </source>
</evidence>
<dbReference type="PROSITE" id="PS50110">
    <property type="entry name" value="RESPONSE_REGULATORY"/>
    <property type="match status" value="1"/>
</dbReference>
<dbReference type="Gene3D" id="3.40.50.2300">
    <property type="match status" value="1"/>
</dbReference>
<dbReference type="OrthoDB" id="9802426at2"/>
<dbReference type="GO" id="GO:0032993">
    <property type="term" value="C:protein-DNA complex"/>
    <property type="evidence" value="ECO:0007669"/>
    <property type="project" value="TreeGrafter"/>
</dbReference>
<dbReference type="PANTHER" id="PTHR48111">
    <property type="entry name" value="REGULATOR OF RPOS"/>
    <property type="match status" value="1"/>
</dbReference>
<reference evidence="10 11" key="1">
    <citation type="submission" date="2016-11" db="EMBL/GenBank/DDBJ databases">
        <authorList>
            <person name="Jaros S."/>
            <person name="Januszkiewicz K."/>
            <person name="Wedrychowicz H."/>
        </authorList>
    </citation>
    <scope>NUCLEOTIDE SEQUENCE [LARGE SCALE GENOMIC DNA]</scope>
    <source>
        <strain evidence="10 11">DSM 13106</strain>
    </source>
</reference>
<accession>A0A1M5YVB5</accession>
<keyword evidence="5" id="KW-0804">Transcription</keyword>
<feature type="domain" description="OmpR/PhoB-type" evidence="9">
    <location>
        <begin position="130"/>
        <end position="228"/>
    </location>
</feature>
<keyword evidence="11" id="KW-1185">Reference proteome</keyword>
<dbReference type="Gene3D" id="1.10.10.10">
    <property type="entry name" value="Winged helix-like DNA-binding domain superfamily/Winged helix DNA-binding domain"/>
    <property type="match status" value="1"/>
</dbReference>
<dbReference type="GO" id="GO:0006355">
    <property type="term" value="P:regulation of DNA-templated transcription"/>
    <property type="evidence" value="ECO:0007669"/>
    <property type="project" value="InterPro"/>
</dbReference>
<dbReference type="RefSeq" id="WP_072745106.1">
    <property type="nucleotide sequence ID" value="NZ_FQXR01000016.1"/>
</dbReference>
<feature type="DNA-binding region" description="OmpR/PhoB-type" evidence="7">
    <location>
        <begin position="130"/>
        <end position="228"/>
    </location>
</feature>
<evidence type="ECO:0000259" key="8">
    <source>
        <dbReference type="PROSITE" id="PS50110"/>
    </source>
</evidence>
<feature type="modified residue" description="4-aspartylphosphate" evidence="6">
    <location>
        <position position="57"/>
    </location>
</feature>
<evidence type="ECO:0000256" key="7">
    <source>
        <dbReference type="PROSITE-ProRule" id="PRU01091"/>
    </source>
</evidence>
<dbReference type="InterPro" id="IPR039420">
    <property type="entry name" value="WalR-like"/>
</dbReference>
<dbReference type="CDD" id="cd00383">
    <property type="entry name" value="trans_reg_C"/>
    <property type="match status" value="1"/>
</dbReference>
<dbReference type="InterPro" id="IPR036388">
    <property type="entry name" value="WH-like_DNA-bd_sf"/>
</dbReference>
<evidence type="ECO:0000256" key="5">
    <source>
        <dbReference type="ARBA" id="ARBA00023163"/>
    </source>
</evidence>
<dbReference type="PROSITE" id="PS51755">
    <property type="entry name" value="OMPR_PHOB"/>
    <property type="match status" value="1"/>
</dbReference>
<dbReference type="GO" id="GO:0000976">
    <property type="term" value="F:transcription cis-regulatory region binding"/>
    <property type="evidence" value="ECO:0007669"/>
    <property type="project" value="TreeGrafter"/>
</dbReference>
<evidence type="ECO:0000256" key="3">
    <source>
        <dbReference type="ARBA" id="ARBA00023015"/>
    </source>
</evidence>
<dbReference type="Pfam" id="PF00072">
    <property type="entry name" value="Response_reg"/>
    <property type="match status" value="1"/>
</dbReference>
<gene>
    <name evidence="10" type="ORF">SAMN02745180_02476</name>
</gene>
<organism evidence="10 11">
    <name type="scientific">Sporanaerobacter acetigenes DSM 13106</name>
    <dbReference type="NCBI Taxonomy" id="1123281"/>
    <lineage>
        <taxon>Bacteria</taxon>
        <taxon>Bacillati</taxon>
        <taxon>Bacillota</taxon>
        <taxon>Tissierellia</taxon>
        <taxon>Tissierellales</taxon>
        <taxon>Sporanaerobacteraceae</taxon>
        <taxon>Sporanaerobacter</taxon>
    </lineage>
</organism>
<evidence type="ECO:0000313" key="10">
    <source>
        <dbReference type="EMBL" id="SHI15935.1"/>
    </source>
</evidence>
<keyword evidence="3" id="KW-0805">Transcription regulation</keyword>
<sequence>MANENDSRILIVEDDTNINNYIFESLSVNNYNCKQAFSGTEALIYLGKYDFDIILLDLMLPGISGEQLISEIKNLTDSSIIVISAKDELESKVDVLMLGADDYLTKPFKIEELKARMFVQLRNKNKKVYNKLMKYKNLTLDKSLHKVMIENHEVDLTPQEFKILELLLNFPSRVFSKQDIYDFAWDEYFEGEDKTVNVHISNIRKKFKEYSDEEYIETVWGIGFRLSK</sequence>
<dbReference type="GO" id="GO:0005829">
    <property type="term" value="C:cytosol"/>
    <property type="evidence" value="ECO:0007669"/>
    <property type="project" value="TreeGrafter"/>
</dbReference>
<name>A0A1M5YVB5_9FIRM</name>
<dbReference type="SMART" id="SM00862">
    <property type="entry name" value="Trans_reg_C"/>
    <property type="match status" value="1"/>
</dbReference>
<evidence type="ECO:0000256" key="1">
    <source>
        <dbReference type="ARBA" id="ARBA00022553"/>
    </source>
</evidence>